<protein>
    <submittedName>
        <fullName evidence="1">Uncharacterized protein</fullName>
    </submittedName>
</protein>
<keyword evidence="2" id="KW-1185">Reference proteome</keyword>
<evidence type="ECO:0000313" key="2">
    <source>
        <dbReference type="Proteomes" id="UP001500192"/>
    </source>
</evidence>
<dbReference type="EMBL" id="BAABIB010000172">
    <property type="protein sequence ID" value="GAA4671740.1"/>
    <property type="molecule type" value="Genomic_DNA"/>
</dbReference>
<accession>A0ABP8VVQ0</accession>
<organism evidence="1 2">
    <name type="scientific">Amycolatopsis dongchuanensis</name>
    <dbReference type="NCBI Taxonomy" id="1070866"/>
    <lineage>
        <taxon>Bacteria</taxon>
        <taxon>Bacillati</taxon>
        <taxon>Actinomycetota</taxon>
        <taxon>Actinomycetes</taxon>
        <taxon>Pseudonocardiales</taxon>
        <taxon>Pseudonocardiaceae</taxon>
        <taxon>Amycolatopsis</taxon>
    </lineage>
</organism>
<dbReference type="Proteomes" id="UP001500192">
    <property type="component" value="Unassembled WGS sequence"/>
</dbReference>
<name>A0ABP8VVQ0_9PSEU</name>
<gene>
    <name evidence="1" type="ORF">GCM10023214_78340</name>
</gene>
<reference evidence="2" key="1">
    <citation type="journal article" date="2019" name="Int. J. Syst. Evol. Microbiol.">
        <title>The Global Catalogue of Microorganisms (GCM) 10K type strain sequencing project: providing services to taxonomists for standard genome sequencing and annotation.</title>
        <authorList>
            <consortium name="The Broad Institute Genomics Platform"/>
            <consortium name="The Broad Institute Genome Sequencing Center for Infectious Disease"/>
            <person name="Wu L."/>
            <person name="Ma J."/>
        </authorList>
    </citation>
    <scope>NUCLEOTIDE SEQUENCE [LARGE SCALE GENOMIC DNA]</scope>
    <source>
        <strain evidence="2">JCM 18054</strain>
    </source>
</reference>
<proteinExistence type="predicted"/>
<comment type="caution">
    <text evidence="1">The sequence shown here is derived from an EMBL/GenBank/DDBJ whole genome shotgun (WGS) entry which is preliminary data.</text>
</comment>
<evidence type="ECO:0000313" key="1">
    <source>
        <dbReference type="EMBL" id="GAA4671740.1"/>
    </source>
</evidence>
<sequence>MDSAAHRPKVSVLGQAAYPGLHDKAAVLLESILRNHPLHRRVPVRGGRGAVGPAAIVQRHSGWQWSNPHLLEDVGTRPPVPQSAYQNRDRECLMHVCIVCVWRG</sequence>